<evidence type="ECO:0000313" key="3">
    <source>
        <dbReference type="EMBL" id="BCY28019.1"/>
    </source>
</evidence>
<gene>
    <name evidence="3" type="ORF">KK2020170_08870</name>
</gene>
<dbReference type="PROSITE" id="PS51257">
    <property type="entry name" value="PROKAR_LIPOPROTEIN"/>
    <property type="match status" value="1"/>
</dbReference>
<evidence type="ECO:0000256" key="2">
    <source>
        <dbReference type="SAM" id="SignalP"/>
    </source>
</evidence>
<name>A0ABN6HU29_9FLAO</name>
<dbReference type="RefSeq" id="WP_221259618.1">
    <property type="nucleotide sequence ID" value="NZ_AP024749.1"/>
</dbReference>
<sequence>MNKHKFKLLFALFSFFVGAFFVACNYDDSSREYHDEDGNKAHFKKEKVSFEIFSKNKNLFSKLNTDKETLTAKSANKIVSASDNSFFINTNSATYIENENGLHSYTFYINRNLENVLLENLVISLQEDGTYKSFIVTYNITQPEFENLKNGLFVDMDNKMSIEIFNDDNFLSQLSNKIVYSPCITGTTEYWKCSNNVSGHRPGVPGYPNCIADTFEYVINVEYGLCATDDGEVIGTGDTGGSNGGGGGSSDSNDSTYDGSDTSIHGNGGVDTAPTLNEDNSMQDPPTPCDELNKLTEKKNYPTHPYMDSNDKRIRNAIINMGSEFSASTEKGYAFFNMGNYLEYGPFAKYTNPSGDNHVHFPGFAYQFGTIHTHPTSGYFPMFSHDDIYTLLSIADTYNSGFYSSYNTSGNNLFVSVLVVNIDGVIYTYAIKIDDINKLGKLRDVHPNNNGSPRKWSKFANSLSYYYEEYANGYNGSKLDYEKTFLTFLKNKDLGVSLYEMNQTGFGTPSVTETWSKLELNSDNSNVVSTPCE</sequence>
<proteinExistence type="predicted"/>
<feature type="signal peptide" evidence="2">
    <location>
        <begin position="1"/>
        <end position="23"/>
    </location>
</feature>
<feature type="compositionally biased region" description="Gly residues" evidence="1">
    <location>
        <begin position="237"/>
        <end position="249"/>
    </location>
</feature>
<evidence type="ECO:0000256" key="1">
    <source>
        <dbReference type="SAM" id="MobiDB-lite"/>
    </source>
</evidence>
<feature type="region of interest" description="Disordered" evidence="1">
    <location>
        <begin position="237"/>
        <end position="307"/>
    </location>
</feature>
<evidence type="ECO:0008006" key="5">
    <source>
        <dbReference type="Google" id="ProtNLM"/>
    </source>
</evidence>
<feature type="chain" id="PRO_5045751618" description="DUF4329 domain-containing protein" evidence="2">
    <location>
        <begin position="24"/>
        <end position="533"/>
    </location>
</feature>
<feature type="compositionally biased region" description="Low complexity" evidence="1">
    <location>
        <begin position="250"/>
        <end position="263"/>
    </location>
</feature>
<protein>
    <recommendedName>
        <fullName evidence="5">DUF4329 domain-containing protein</fullName>
    </recommendedName>
</protein>
<organism evidence="3 4">
    <name type="scientific">Flavobacterium okayamense</name>
    <dbReference type="NCBI Taxonomy" id="2830782"/>
    <lineage>
        <taxon>Bacteria</taxon>
        <taxon>Pseudomonadati</taxon>
        <taxon>Bacteroidota</taxon>
        <taxon>Flavobacteriia</taxon>
        <taxon>Flavobacteriales</taxon>
        <taxon>Flavobacteriaceae</taxon>
        <taxon>Flavobacterium</taxon>
    </lineage>
</organism>
<dbReference type="Proteomes" id="UP000825258">
    <property type="component" value="Chromosome"/>
</dbReference>
<evidence type="ECO:0000313" key="4">
    <source>
        <dbReference type="Proteomes" id="UP000825258"/>
    </source>
</evidence>
<keyword evidence="2" id="KW-0732">Signal</keyword>
<reference evidence="3 4" key="1">
    <citation type="submission" date="2021-06" db="EMBL/GenBank/DDBJ databases">
        <title>Whole genome sequences of Flavobacterium sp. KK2020170 and assembly.</title>
        <authorList>
            <person name="Kitahara K."/>
            <person name="Miyoshi S."/>
            <person name="Uesaka K."/>
        </authorList>
    </citation>
    <scope>NUCLEOTIDE SEQUENCE [LARGE SCALE GENOMIC DNA]</scope>
    <source>
        <strain evidence="3 4">KK2020170</strain>
    </source>
</reference>
<feature type="compositionally biased region" description="Polar residues" evidence="1">
    <location>
        <begin position="274"/>
        <end position="284"/>
    </location>
</feature>
<feature type="compositionally biased region" description="Basic and acidic residues" evidence="1">
    <location>
        <begin position="291"/>
        <end position="300"/>
    </location>
</feature>
<keyword evidence="4" id="KW-1185">Reference proteome</keyword>
<accession>A0ABN6HU29</accession>
<dbReference type="EMBL" id="AP024749">
    <property type="protein sequence ID" value="BCY28019.1"/>
    <property type="molecule type" value="Genomic_DNA"/>
</dbReference>